<feature type="region of interest" description="Disordered" evidence="1">
    <location>
        <begin position="1"/>
        <end position="36"/>
    </location>
</feature>
<accession>A0A7D6HTM3</accession>
<evidence type="ECO:0000256" key="1">
    <source>
        <dbReference type="SAM" id="MobiDB-lite"/>
    </source>
</evidence>
<evidence type="ECO:0000313" key="3">
    <source>
        <dbReference type="Proteomes" id="UP000510682"/>
    </source>
</evidence>
<evidence type="ECO:0008006" key="4">
    <source>
        <dbReference type="Google" id="ProtNLM"/>
    </source>
</evidence>
<gene>
    <name evidence="2" type="ORF">H0P51_21880</name>
</gene>
<evidence type="ECO:0000313" key="2">
    <source>
        <dbReference type="EMBL" id="QLL06373.1"/>
    </source>
</evidence>
<dbReference type="EMBL" id="CP059165">
    <property type="protein sequence ID" value="QLL06373.1"/>
    <property type="molecule type" value="Genomic_DNA"/>
</dbReference>
<reference evidence="3" key="3">
    <citation type="submission" date="2023-07" db="EMBL/GenBank/DDBJ databases">
        <title>Description of Mycobacterium gordonae subsp. intergordonae subsp.nov. and Mycobacterium gordonae subsp. gordonae subsp. nov.</title>
        <authorList>
            <person name="Huang H."/>
        </authorList>
    </citation>
    <scope>NUCLEOTIDE SEQUENCE [LARGE SCALE GENOMIC DNA]</scope>
    <source>
        <strain evidence="3">24</strain>
    </source>
</reference>
<dbReference type="KEGG" id="mgor:H0P51_21880"/>
<reference evidence="2 3" key="2">
    <citation type="submission" date="2020-07" db="EMBL/GenBank/DDBJ databases">
        <authorList>
            <person name="Yu X."/>
        </authorList>
    </citation>
    <scope>NUCLEOTIDE SEQUENCE [LARGE SCALE GENOMIC DNA]</scope>
    <source>
        <strain evidence="3">24</strain>
    </source>
</reference>
<organism evidence="2 3">
    <name type="scientific">Mycobacterium vicinigordonae</name>
    <dbReference type="NCBI Taxonomy" id="1719132"/>
    <lineage>
        <taxon>Bacteria</taxon>
        <taxon>Bacillati</taxon>
        <taxon>Actinomycetota</taxon>
        <taxon>Actinomycetes</taxon>
        <taxon>Mycobacteriales</taxon>
        <taxon>Mycobacteriaceae</taxon>
        <taxon>Mycobacterium</taxon>
    </lineage>
</organism>
<keyword evidence="3" id="KW-1185">Reference proteome</keyword>
<dbReference type="Proteomes" id="UP000510682">
    <property type="component" value="Chromosome"/>
</dbReference>
<name>A0A7D6HTM3_9MYCO</name>
<sequence length="354" mass="38489">MDDLPESGSGLSLRNAQERTGETEMTPPPSTPADPNAMVDRLTALWGETRWHTCWSPSAGVGVYIHAGRFRKDLDLWWVHVAAYLPDNKLAVDRFWCRNRNAAGLSCDQLDLTITTQGWAATFDGVGQLCDTESLTRASRGSSAPSVRLRWELSATPLAPVWDMYDGVSWQHDFASAGHIQQASATTGTLWIDDHAYPLDGVGFKDHSSGARSFQTWVGHAFLVGEISGRVVHAVTIVREDSGAQTMGVTMTPGEQASVTGFDVLPLASFDGAPHEQKLTIETSAGSIALHAKLIHALPITITEANDNFNGVDWDLEGDPMIMVEGIVALTDERGEVGYGFLERSARRSKRGLQ</sequence>
<proteinExistence type="predicted"/>
<dbReference type="AlphaFoldDB" id="A0A7D6HTM3"/>
<protein>
    <recommendedName>
        <fullName evidence="4">AttH domain-containing protein</fullName>
    </recommendedName>
</protein>
<dbReference type="SUPFAM" id="SSF159245">
    <property type="entry name" value="AttH-like"/>
    <property type="match status" value="1"/>
</dbReference>
<reference evidence="3" key="1">
    <citation type="submission" date="2020-07" db="EMBL/GenBank/DDBJ databases">
        <title>Description of Mycobacterium gordonae subsp. intergordonae subsp.nov. and Mycobacterium gordonae subsp. gordonae subsp. nov.</title>
        <authorList>
            <person name="Yu X."/>
        </authorList>
    </citation>
    <scope>NUCLEOTIDE SEQUENCE [LARGE SCALE GENOMIC DNA]</scope>
    <source>
        <strain evidence="3">24</strain>
    </source>
</reference>
<dbReference type="RefSeq" id="WP_180914952.1">
    <property type="nucleotide sequence ID" value="NZ_CP059165.1"/>
</dbReference>